<evidence type="ECO:0000313" key="9">
    <source>
        <dbReference type="Proteomes" id="UP001434337"/>
    </source>
</evidence>
<dbReference type="CDD" id="cd17535">
    <property type="entry name" value="REC_NarL-like"/>
    <property type="match status" value="1"/>
</dbReference>
<keyword evidence="4" id="KW-0804">Transcription</keyword>
<dbReference type="InterPro" id="IPR058245">
    <property type="entry name" value="NreC/VraR/RcsB-like_REC"/>
</dbReference>
<dbReference type="EMBL" id="CP115965">
    <property type="protein sequence ID" value="WZW98288.1"/>
    <property type="molecule type" value="Genomic_DNA"/>
</dbReference>
<dbReference type="SMART" id="SM00421">
    <property type="entry name" value="HTH_LUXR"/>
    <property type="match status" value="1"/>
</dbReference>
<keyword evidence="3" id="KW-0238">DNA-binding</keyword>
<name>A0ABZ3C698_9ACTN</name>
<sequence length="207" mass="21126">MIRVLVVDDHPVVRSGLQALLASEPGLSVVGAAASGEEALALVAAHAPDVVLCDLRLGAGLDGVGVTAALRKGPGPGPAVLILTTYDNDSDIARAVLAGAAGYLLKDAEPAAIVRGIADAAAGRLVLSPELEGRVVDRMARGVPQLSAREIDVLRLVADGLANKEIARRLFISEGTVKTHLVHAFGKLDADSRTAAVAAARHHGLLG</sequence>
<feature type="domain" description="HTH luxR-type" evidence="6">
    <location>
        <begin position="139"/>
        <end position="204"/>
    </location>
</feature>
<dbReference type="InterPro" id="IPR001789">
    <property type="entry name" value="Sig_transdc_resp-reg_receiver"/>
</dbReference>
<dbReference type="PRINTS" id="PR00038">
    <property type="entry name" value="HTHLUXR"/>
</dbReference>
<dbReference type="PROSITE" id="PS00622">
    <property type="entry name" value="HTH_LUXR_1"/>
    <property type="match status" value="1"/>
</dbReference>
<keyword evidence="9" id="KW-1185">Reference proteome</keyword>
<dbReference type="Proteomes" id="UP001434337">
    <property type="component" value="Chromosome"/>
</dbReference>
<feature type="modified residue" description="4-aspartylphosphate" evidence="5">
    <location>
        <position position="54"/>
    </location>
</feature>
<evidence type="ECO:0000256" key="4">
    <source>
        <dbReference type="ARBA" id="ARBA00023163"/>
    </source>
</evidence>
<dbReference type="PANTHER" id="PTHR43214:SF24">
    <property type="entry name" value="TRANSCRIPTIONAL REGULATORY PROTEIN NARL-RELATED"/>
    <property type="match status" value="1"/>
</dbReference>
<evidence type="ECO:0000256" key="1">
    <source>
        <dbReference type="ARBA" id="ARBA00022553"/>
    </source>
</evidence>
<dbReference type="SMART" id="SM00448">
    <property type="entry name" value="REC"/>
    <property type="match status" value="1"/>
</dbReference>
<gene>
    <name evidence="8" type="ORF">PCC79_15575</name>
</gene>
<evidence type="ECO:0000256" key="5">
    <source>
        <dbReference type="PROSITE-ProRule" id="PRU00169"/>
    </source>
</evidence>
<dbReference type="Pfam" id="PF00072">
    <property type="entry name" value="Response_reg"/>
    <property type="match status" value="1"/>
</dbReference>
<dbReference type="Pfam" id="PF00196">
    <property type="entry name" value="GerE"/>
    <property type="match status" value="1"/>
</dbReference>
<keyword evidence="1 5" id="KW-0597">Phosphoprotein</keyword>
<evidence type="ECO:0000256" key="3">
    <source>
        <dbReference type="ARBA" id="ARBA00023125"/>
    </source>
</evidence>
<dbReference type="PROSITE" id="PS50110">
    <property type="entry name" value="RESPONSE_REGULATORY"/>
    <property type="match status" value="1"/>
</dbReference>
<dbReference type="PROSITE" id="PS50043">
    <property type="entry name" value="HTH_LUXR_2"/>
    <property type="match status" value="1"/>
</dbReference>
<evidence type="ECO:0000259" key="6">
    <source>
        <dbReference type="PROSITE" id="PS50043"/>
    </source>
</evidence>
<dbReference type="RefSeq" id="WP_342372370.1">
    <property type="nucleotide sequence ID" value="NZ_CP115965.1"/>
</dbReference>
<dbReference type="CDD" id="cd06170">
    <property type="entry name" value="LuxR_C_like"/>
    <property type="match status" value="1"/>
</dbReference>
<dbReference type="Gene3D" id="3.40.50.2300">
    <property type="match status" value="1"/>
</dbReference>
<dbReference type="PANTHER" id="PTHR43214">
    <property type="entry name" value="TWO-COMPONENT RESPONSE REGULATOR"/>
    <property type="match status" value="1"/>
</dbReference>
<dbReference type="SUPFAM" id="SSF52172">
    <property type="entry name" value="CheY-like"/>
    <property type="match status" value="1"/>
</dbReference>
<feature type="domain" description="Response regulatory" evidence="7">
    <location>
        <begin position="3"/>
        <end position="121"/>
    </location>
</feature>
<proteinExistence type="predicted"/>
<evidence type="ECO:0000259" key="7">
    <source>
        <dbReference type="PROSITE" id="PS50110"/>
    </source>
</evidence>
<accession>A0ABZ3C698</accession>
<dbReference type="InterPro" id="IPR011006">
    <property type="entry name" value="CheY-like_superfamily"/>
</dbReference>
<evidence type="ECO:0000313" key="8">
    <source>
        <dbReference type="EMBL" id="WZW98288.1"/>
    </source>
</evidence>
<keyword evidence="2" id="KW-0805">Transcription regulation</keyword>
<dbReference type="InterPro" id="IPR039420">
    <property type="entry name" value="WalR-like"/>
</dbReference>
<dbReference type="InterPro" id="IPR000792">
    <property type="entry name" value="Tscrpt_reg_LuxR_C"/>
</dbReference>
<organism evidence="8 9">
    <name type="scientific">Propioniciclava soli</name>
    <dbReference type="NCBI Taxonomy" id="2775081"/>
    <lineage>
        <taxon>Bacteria</taxon>
        <taxon>Bacillati</taxon>
        <taxon>Actinomycetota</taxon>
        <taxon>Actinomycetes</taxon>
        <taxon>Propionibacteriales</taxon>
        <taxon>Propionibacteriaceae</taxon>
        <taxon>Propioniciclava</taxon>
    </lineage>
</organism>
<evidence type="ECO:0000256" key="2">
    <source>
        <dbReference type="ARBA" id="ARBA00023015"/>
    </source>
</evidence>
<protein>
    <submittedName>
        <fullName evidence="8">Response regulator transcription factor</fullName>
    </submittedName>
</protein>
<reference evidence="8 9" key="1">
    <citation type="journal article" date="2023" name="Environ Microbiome">
        <title>A coral-associated actinobacterium mitigates coral bleaching under heat stress.</title>
        <authorList>
            <person name="Li J."/>
            <person name="Zou Y."/>
            <person name="Li Q."/>
            <person name="Zhang J."/>
            <person name="Bourne D.G."/>
            <person name="Lyu Y."/>
            <person name="Liu C."/>
            <person name="Zhang S."/>
        </authorList>
    </citation>
    <scope>NUCLEOTIDE SEQUENCE [LARGE SCALE GENOMIC DNA]</scope>
    <source>
        <strain evidence="8 9">SCSIO 13291</strain>
    </source>
</reference>